<protein>
    <recommendedName>
        <fullName evidence="10">Poly [ADP-ribose] polymerase</fullName>
        <shortName evidence="10">PARP</shortName>
        <ecNumber evidence="10">2.4.2.-</ecNumber>
    </recommendedName>
</protein>
<evidence type="ECO:0000256" key="3">
    <source>
        <dbReference type="ARBA" id="ARBA00022679"/>
    </source>
</evidence>
<evidence type="ECO:0000256" key="2">
    <source>
        <dbReference type="ARBA" id="ARBA00022676"/>
    </source>
</evidence>
<reference evidence="15" key="1">
    <citation type="submission" date="2019-03" db="EMBL/GenBank/DDBJ databases">
        <title>Improved annotation for the trematode Fasciola hepatica.</title>
        <authorList>
            <person name="Choi Y.-J."/>
            <person name="Martin J."/>
            <person name="Mitreva M."/>
        </authorList>
    </citation>
    <scope>NUCLEOTIDE SEQUENCE [LARGE SCALE GENOMIC DNA]</scope>
</reference>
<dbReference type="InterPro" id="IPR050800">
    <property type="entry name" value="ARTD/PARP"/>
</dbReference>
<evidence type="ECO:0000256" key="5">
    <source>
        <dbReference type="ARBA" id="ARBA00022765"/>
    </source>
</evidence>
<evidence type="ECO:0000313" key="16">
    <source>
        <dbReference type="Proteomes" id="UP000230066"/>
    </source>
</evidence>
<evidence type="ECO:0000256" key="1">
    <source>
        <dbReference type="ARBA" id="ARBA00004123"/>
    </source>
</evidence>
<dbReference type="CDD" id="cd01437">
    <property type="entry name" value="parp_like"/>
    <property type="match status" value="1"/>
</dbReference>
<keyword evidence="2 10" id="KW-0328">Glycosyltransferase</keyword>
<feature type="domain" description="PARP alpha-helical" evidence="13">
    <location>
        <begin position="179"/>
        <end position="373"/>
    </location>
</feature>
<dbReference type="Proteomes" id="UP000230066">
    <property type="component" value="Unassembled WGS sequence"/>
</dbReference>
<evidence type="ECO:0000256" key="4">
    <source>
        <dbReference type="ARBA" id="ARBA00022695"/>
    </source>
</evidence>
<dbReference type="GO" id="GO:1990404">
    <property type="term" value="F:NAD+-protein mono-ADP-ribosyltransferase activity"/>
    <property type="evidence" value="ECO:0007669"/>
    <property type="project" value="TreeGrafter"/>
</dbReference>
<dbReference type="AlphaFoldDB" id="A0A4E0S2P5"/>
<feature type="region of interest" description="Disordered" evidence="11">
    <location>
        <begin position="247"/>
        <end position="266"/>
    </location>
</feature>
<feature type="domain" description="PARP catalytic" evidence="12">
    <location>
        <begin position="381"/>
        <end position="605"/>
    </location>
</feature>
<dbReference type="InterPro" id="IPR012317">
    <property type="entry name" value="Poly(ADP-ribose)pol_cat_dom"/>
</dbReference>
<feature type="domain" description="WGR" evidence="14">
    <location>
        <begin position="52"/>
        <end position="150"/>
    </location>
</feature>
<dbReference type="Pfam" id="PF02877">
    <property type="entry name" value="PARP_reg"/>
    <property type="match status" value="2"/>
</dbReference>
<dbReference type="PROSITE" id="PS51060">
    <property type="entry name" value="PARP_ALPHA_HD"/>
    <property type="match status" value="1"/>
</dbReference>
<dbReference type="SUPFAM" id="SSF142921">
    <property type="entry name" value="WGR domain-like"/>
    <property type="match status" value="1"/>
</dbReference>
<evidence type="ECO:0000259" key="14">
    <source>
        <dbReference type="PROSITE" id="PS51977"/>
    </source>
</evidence>
<feature type="region of interest" description="Disordered" evidence="11">
    <location>
        <begin position="1"/>
        <end position="24"/>
    </location>
</feature>
<dbReference type="Pfam" id="PF00644">
    <property type="entry name" value="PARP"/>
    <property type="match status" value="1"/>
</dbReference>
<dbReference type="GO" id="GO:0006302">
    <property type="term" value="P:double-strand break repair"/>
    <property type="evidence" value="ECO:0007669"/>
    <property type="project" value="TreeGrafter"/>
</dbReference>
<comment type="caution">
    <text evidence="15">The sequence shown here is derived from an EMBL/GenBank/DDBJ whole genome shotgun (WGS) entry which is preliminary data.</text>
</comment>
<dbReference type="InterPro" id="IPR004102">
    <property type="entry name" value="Poly(ADP-ribose)pol_reg_dom"/>
</dbReference>
<dbReference type="EMBL" id="JXXN02000809">
    <property type="protein sequence ID" value="THD26240.1"/>
    <property type="molecule type" value="Genomic_DNA"/>
</dbReference>
<dbReference type="InterPro" id="IPR036930">
    <property type="entry name" value="WGR_dom_sf"/>
</dbReference>
<keyword evidence="3 10" id="KW-0808">Transferase</keyword>
<keyword evidence="6 10" id="KW-0520">NAD</keyword>
<dbReference type="InterPro" id="IPR036616">
    <property type="entry name" value="Poly(ADP-ribose)pol_reg_dom_sf"/>
</dbReference>
<comment type="catalytic activity">
    <reaction evidence="9">
        <text>NAD(+) + (ADP-D-ribosyl)n-acceptor = nicotinamide + (ADP-D-ribosyl)n+1-acceptor + H(+).</text>
        <dbReference type="EC" id="2.4.2.30"/>
    </reaction>
</comment>
<dbReference type="InterPro" id="IPR008893">
    <property type="entry name" value="WGR_domain"/>
</dbReference>
<name>A0A4E0S2P5_FASHE</name>
<evidence type="ECO:0000313" key="15">
    <source>
        <dbReference type="EMBL" id="THD26240.1"/>
    </source>
</evidence>
<dbReference type="GO" id="GO:0005730">
    <property type="term" value="C:nucleolus"/>
    <property type="evidence" value="ECO:0007669"/>
    <property type="project" value="TreeGrafter"/>
</dbReference>
<dbReference type="PROSITE" id="PS51059">
    <property type="entry name" value="PARP_CATALYTIC"/>
    <property type="match status" value="1"/>
</dbReference>
<keyword evidence="16" id="KW-1185">Reference proteome</keyword>
<comment type="similarity">
    <text evidence="8">Belongs to the ARTD/PARP family.</text>
</comment>
<dbReference type="FunFam" id="3.90.228.10:FF:000002">
    <property type="entry name" value="Poly [ADP-ribose] polymerase"/>
    <property type="match status" value="1"/>
</dbReference>
<evidence type="ECO:0000256" key="9">
    <source>
        <dbReference type="ARBA" id="ARBA00033987"/>
    </source>
</evidence>
<comment type="subcellular location">
    <subcellularLocation>
        <location evidence="1">Nucleus</location>
    </subcellularLocation>
</comment>
<dbReference type="GO" id="GO:0016779">
    <property type="term" value="F:nucleotidyltransferase activity"/>
    <property type="evidence" value="ECO:0007669"/>
    <property type="project" value="UniProtKB-KW"/>
</dbReference>
<accession>A0A4E0S2P5</accession>
<dbReference type="Gene3D" id="3.90.228.10">
    <property type="match status" value="1"/>
</dbReference>
<dbReference type="CDD" id="cd08003">
    <property type="entry name" value="WGR_PARP2_like"/>
    <property type="match status" value="1"/>
</dbReference>
<dbReference type="Gene3D" id="2.20.140.10">
    <property type="entry name" value="WGR domain"/>
    <property type="match status" value="1"/>
</dbReference>
<organism evidence="15 16">
    <name type="scientific">Fasciola hepatica</name>
    <name type="common">Liver fluke</name>
    <dbReference type="NCBI Taxonomy" id="6192"/>
    <lineage>
        <taxon>Eukaryota</taxon>
        <taxon>Metazoa</taxon>
        <taxon>Spiralia</taxon>
        <taxon>Lophotrochozoa</taxon>
        <taxon>Platyhelminthes</taxon>
        <taxon>Trematoda</taxon>
        <taxon>Digenea</taxon>
        <taxon>Plagiorchiida</taxon>
        <taxon>Echinostomata</taxon>
        <taxon>Echinostomatoidea</taxon>
        <taxon>Fasciolidae</taxon>
        <taxon>Fasciola</taxon>
    </lineage>
</organism>
<evidence type="ECO:0000256" key="6">
    <source>
        <dbReference type="ARBA" id="ARBA00023027"/>
    </source>
</evidence>
<gene>
    <name evidence="15" type="ORF">D915_003060</name>
</gene>
<evidence type="ECO:0000259" key="13">
    <source>
        <dbReference type="PROSITE" id="PS51060"/>
    </source>
</evidence>
<dbReference type="Pfam" id="PF05406">
    <property type="entry name" value="WGR"/>
    <property type="match status" value="1"/>
</dbReference>
<dbReference type="GO" id="GO:0003950">
    <property type="term" value="F:NAD+ poly-ADP-ribosyltransferase activity"/>
    <property type="evidence" value="ECO:0007669"/>
    <property type="project" value="UniProtKB-UniRule"/>
</dbReference>
<evidence type="ECO:0000256" key="11">
    <source>
        <dbReference type="SAM" id="MobiDB-lite"/>
    </source>
</evidence>
<proteinExistence type="inferred from homology"/>
<dbReference type="SMART" id="SM00773">
    <property type="entry name" value="WGR"/>
    <property type="match status" value="1"/>
</dbReference>
<evidence type="ECO:0000256" key="8">
    <source>
        <dbReference type="ARBA" id="ARBA00024347"/>
    </source>
</evidence>
<keyword evidence="7" id="KW-0539">Nucleus</keyword>
<dbReference type="EC" id="2.4.2.-" evidence="10"/>
<dbReference type="SUPFAM" id="SSF47587">
    <property type="entry name" value="Domain of poly(ADP-ribose) polymerase"/>
    <property type="match status" value="2"/>
</dbReference>
<dbReference type="SUPFAM" id="SSF56399">
    <property type="entry name" value="ADP-ribosylation"/>
    <property type="match status" value="1"/>
</dbReference>
<dbReference type="PROSITE" id="PS51977">
    <property type="entry name" value="WGR"/>
    <property type="match status" value="1"/>
</dbReference>
<dbReference type="Gene3D" id="1.20.142.10">
    <property type="entry name" value="Poly(ADP-ribose) polymerase, regulatory domain"/>
    <property type="match status" value="2"/>
</dbReference>
<keyword evidence="5" id="KW-0013">ADP-ribosylation</keyword>
<keyword evidence="4" id="KW-0548">Nucleotidyltransferase</keyword>
<evidence type="ECO:0000256" key="10">
    <source>
        <dbReference type="RuleBase" id="RU362114"/>
    </source>
</evidence>
<sequence length="605" mass="68776">MKRPLKDTQSTSTVAKLPKIEDDSEDKKPDVKVLICKGRAPVDSLCTSKIGVAHVYYEADGTVYDAMLNQTNLQHNNNKYYLLQLLEDDDSKNYSVWFRWGRVGKTGQNKLESYGPDLDAAKNSFAKKFYDKTLNEWGHLDCFEKVKGKYDLVHLDYGTEIQNQNAAPQPDALPPAIVESMLPKAVQLLIQLICDLKLMEESVVELKYDARRAPLGKLKKDQIKEGYKALNSIANCINLLTDLGSKTETTDGKSVGRRNKRPKLNASEKRKLENDLLMACNAFYTRVPHDFGYVVFVHTVEKLALSFVQILLELPCSKLPYIAEGVKNAHVLIAVALSSMRVPPLIQTMDEVKEKLDLLQALDDIEFAVRVLKQEHKTSENILDVHYRQLKCDIRPLDEKEPMYDILCRYLQTNHGATHNWYKLELLDVFEYSKHDVDNLFEDHGNRMLLWHGSRLTNWVGILGRGLKVAPPEAPSTGYMFGRGIYFADSSSKSANYIYPTQRKNVGLIALCEVSLGTSRELTEACYTADKLPVGMHSVKGVGRMEPDSSTWYRTEDQLTIPIGKLISIPGRSPTSHVLQFNEYIVYNPHQVRLRYVMKVKFNFS</sequence>
<evidence type="ECO:0000256" key="7">
    <source>
        <dbReference type="ARBA" id="ARBA00023242"/>
    </source>
</evidence>
<dbReference type="PANTHER" id="PTHR10459">
    <property type="entry name" value="DNA LIGASE"/>
    <property type="match status" value="1"/>
</dbReference>
<dbReference type="FunFam" id="2.20.140.10:FF:000001">
    <property type="entry name" value="Poly [ADP-ribose] polymerase"/>
    <property type="match status" value="1"/>
</dbReference>
<dbReference type="GO" id="GO:0070212">
    <property type="term" value="P:protein poly-ADP-ribosylation"/>
    <property type="evidence" value="ECO:0007669"/>
    <property type="project" value="TreeGrafter"/>
</dbReference>
<evidence type="ECO:0000259" key="12">
    <source>
        <dbReference type="PROSITE" id="PS51059"/>
    </source>
</evidence>
<dbReference type="PANTHER" id="PTHR10459:SF60">
    <property type="entry name" value="POLY [ADP-RIBOSE] POLYMERASE 2"/>
    <property type="match status" value="1"/>
</dbReference>